<dbReference type="GO" id="GO:0005304">
    <property type="term" value="F:L-valine transmembrane transporter activity"/>
    <property type="evidence" value="ECO:0007669"/>
    <property type="project" value="TreeGrafter"/>
</dbReference>
<keyword evidence="1" id="KW-0813">Transport</keyword>
<protein>
    <submittedName>
        <fullName evidence="5">ATP-binding cassette domain-containing protein</fullName>
    </submittedName>
</protein>
<dbReference type="SMART" id="SM00382">
    <property type="entry name" value="AAA"/>
    <property type="match status" value="1"/>
</dbReference>
<dbReference type="PROSITE" id="PS50893">
    <property type="entry name" value="ABC_TRANSPORTER_2"/>
    <property type="match status" value="1"/>
</dbReference>
<feature type="domain" description="ABC transporter" evidence="4">
    <location>
        <begin position="7"/>
        <end position="240"/>
    </location>
</feature>
<dbReference type="InterPro" id="IPR051120">
    <property type="entry name" value="ABC_AA/LPS_Transport"/>
</dbReference>
<keyword evidence="2" id="KW-0547">Nucleotide-binding</keyword>
<keyword evidence="3 5" id="KW-0067">ATP-binding</keyword>
<dbReference type="Proteomes" id="UP000633219">
    <property type="component" value="Unassembled WGS sequence"/>
</dbReference>
<dbReference type="RefSeq" id="WP_201655535.1">
    <property type="nucleotide sequence ID" value="NZ_JAEQNC010000003.1"/>
</dbReference>
<dbReference type="GO" id="GO:1903805">
    <property type="term" value="P:L-valine import across plasma membrane"/>
    <property type="evidence" value="ECO:0007669"/>
    <property type="project" value="TreeGrafter"/>
</dbReference>
<evidence type="ECO:0000313" key="5">
    <source>
        <dbReference type="EMBL" id="MBL0371904.1"/>
    </source>
</evidence>
<evidence type="ECO:0000259" key="4">
    <source>
        <dbReference type="PROSITE" id="PS50893"/>
    </source>
</evidence>
<organism evidence="5 6">
    <name type="scientific">Rhizobium setariae</name>
    <dbReference type="NCBI Taxonomy" id="2801340"/>
    <lineage>
        <taxon>Bacteria</taxon>
        <taxon>Pseudomonadati</taxon>
        <taxon>Pseudomonadota</taxon>
        <taxon>Alphaproteobacteria</taxon>
        <taxon>Hyphomicrobiales</taxon>
        <taxon>Rhizobiaceae</taxon>
        <taxon>Rhizobium/Agrobacterium group</taxon>
        <taxon>Rhizobium</taxon>
    </lineage>
</organism>
<reference evidence="5" key="1">
    <citation type="submission" date="2021-01" db="EMBL/GenBank/DDBJ databases">
        <title>Rhizobium sp. strain KVB221 16S ribosomal RNA gene Genome sequencing and assembly.</title>
        <authorList>
            <person name="Kang M."/>
        </authorList>
    </citation>
    <scope>NUCLEOTIDE SEQUENCE</scope>
    <source>
        <strain evidence="5">KVB221</strain>
    </source>
</reference>
<evidence type="ECO:0000313" key="6">
    <source>
        <dbReference type="Proteomes" id="UP000633219"/>
    </source>
</evidence>
<name>A0A937CNE4_9HYPH</name>
<gene>
    <name evidence="5" type="ORF">JJB09_07665</name>
</gene>
<evidence type="ECO:0000256" key="3">
    <source>
        <dbReference type="ARBA" id="ARBA00022840"/>
    </source>
</evidence>
<dbReference type="GO" id="GO:1903806">
    <property type="term" value="P:L-isoleucine import across plasma membrane"/>
    <property type="evidence" value="ECO:0007669"/>
    <property type="project" value="TreeGrafter"/>
</dbReference>
<comment type="caution">
    <text evidence="5">The sequence shown here is derived from an EMBL/GenBank/DDBJ whole genome shotgun (WGS) entry which is preliminary data.</text>
</comment>
<dbReference type="GO" id="GO:0015192">
    <property type="term" value="F:L-phenylalanine transmembrane transporter activity"/>
    <property type="evidence" value="ECO:0007669"/>
    <property type="project" value="TreeGrafter"/>
</dbReference>
<dbReference type="SUPFAM" id="SSF52540">
    <property type="entry name" value="P-loop containing nucleoside triphosphate hydrolases"/>
    <property type="match status" value="1"/>
</dbReference>
<dbReference type="GO" id="GO:0005524">
    <property type="term" value="F:ATP binding"/>
    <property type="evidence" value="ECO:0007669"/>
    <property type="project" value="UniProtKB-KW"/>
</dbReference>
<dbReference type="PANTHER" id="PTHR45772:SF7">
    <property type="entry name" value="AMINO ACID ABC TRANSPORTER ATP-BINDING PROTEIN"/>
    <property type="match status" value="1"/>
</dbReference>
<dbReference type="Pfam" id="PF00005">
    <property type="entry name" value="ABC_tran"/>
    <property type="match status" value="1"/>
</dbReference>
<dbReference type="InterPro" id="IPR003439">
    <property type="entry name" value="ABC_transporter-like_ATP-bd"/>
</dbReference>
<dbReference type="GO" id="GO:0015808">
    <property type="term" value="P:L-alanine transport"/>
    <property type="evidence" value="ECO:0007669"/>
    <property type="project" value="TreeGrafter"/>
</dbReference>
<dbReference type="InterPro" id="IPR027417">
    <property type="entry name" value="P-loop_NTPase"/>
</dbReference>
<dbReference type="PANTHER" id="PTHR45772">
    <property type="entry name" value="CONSERVED COMPONENT OF ABC TRANSPORTER FOR NATURAL AMINO ACIDS-RELATED"/>
    <property type="match status" value="1"/>
</dbReference>
<dbReference type="GO" id="GO:0005886">
    <property type="term" value="C:plasma membrane"/>
    <property type="evidence" value="ECO:0007669"/>
    <property type="project" value="TreeGrafter"/>
</dbReference>
<sequence>MGVNFVLKATGLCKAYGALRVTTDVSLCLSPGEALGIIGPNGAGKTTLLNLLTGTVRADRGRVFFKGTDITSVNPRKRCRMGITRSFQVPQPFAGMTVFENTLVAATYGQGLTEAKAREHAADALQRTGLWKKATVRAGEIGLLDRKRLELARSIATAPKLLLLDEIAGGLTEAECRELIELILAIKSEDVSIVWIEHVLHALLSVVDRVMLLDLGRKVAEGDPHAILRSPEVAAVYLGLELDAAHG</sequence>
<keyword evidence="6" id="KW-1185">Reference proteome</keyword>
<dbReference type="EMBL" id="JAEQNC010000003">
    <property type="protein sequence ID" value="MBL0371904.1"/>
    <property type="molecule type" value="Genomic_DNA"/>
</dbReference>
<dbReference type="AlphaFoldDB" id="A0A937CNE4"/>
<accession>A0A937CNE4</accession>
<evidence type="ECO:0000256" key="1">
    <source>
        <dbReference type="ARBA" id="ARBA00022448"/>
    </source>
</evidence>
<proteinExistence type="predicted"/>
<dbReference type="GO" id="GO:0016887">
    <property type="term" value="F:ATP hydrolysis activity"/>
    <property type="evidence" value="ECO:0007669"/>
    <property type="project" value="InterPro"/>
</dbReference>
<dbReference type="InterPro" id="IPR003593">
    <property type="entry name" value="AAA+_ATPase"/>
</dbReference>
<dbReference type="GO" id="GO:0042941">
    <property type="term" value="P:D-alanine transmembrane transport"/>
    <property type="evidence" value="ECO:0007669"/>
    <property type="project" value="TreeGrafter"/>
</dbReference>
<evidence type="ECO:0000256" key="2">
    <source>
        <dbReference type="ARBA" id="ARBA00022741"/>
    </source>
</evidence>
<dbReference type="GO" id="GO:0015188">
    <property type="term" value="F:L-isoleucine transmembrane transporter activity"/>
    <property type="evidence" value="ECO:0007669"/>
    <property type="project" value="TreeGrafter"/>
</dbReference>
<dbReference type="Gene3D" id="3.40.50.300">
    <property type="entry name" value="P-loop containing nucleotide triphosphate hydrolases"/>
    <property type="match status" value="1"/>
</dbReference>